<dbReference type="AlphaFoldDB" id="A0A318JIP6"/>
<comment type="caution">
    <text evidence="4">The sequence shown here is derived from an EMBL/GenBank/DDBJ whole genome shotgun (WGS) entry which is preliminary data.</text>
</comment>
<dbReference type="EMBL" id="QJKC01000003">
    <property type="protein sequence ID" value="PXX49952.1"/>
    <property type="molecule type" value="Genomic_DNA"/>
</dbReference>
<evidence type="ECO:0000313" key="5">
    <source>
        <dbReference type="Proteomes" id="UP000248395"/>
    </source>
</evidence>
<dbReference type="PRINTS" id="PR01438">
    <property type="entry name" value="UNVRSLSTRESS"/>
</dbReference>
<proteinExistence type="inferred from homology"/>
<dbReference type="Proteomes" id="UP000248395">
    <property type="component" value="Unassembled WGS sequence"/>
</dbReference>
<protein>
    <recommendedName>
        <fullName evidence="2">Universal stress protein</fullName>
    </recommendedName>
</protein>
<accession>A0A318JIP6</accession>
<sequence>MYQHIVIAVDGSRTSAKALAEALRIAKTAQSSVSLVHVASLRDMAIEGVGALDTHQLHDLAFRQARELLDKAEKQAINEGVSRVDCHIAESWEGGKDMADALIRFADSRKAELIVIGTHGRSGLAHLLLGSFAENVMRKTHCPLLVVRGEED</sequence>
<keyword evidence="5" id="KW-1185">Reference proteome</keyword>
<dbReference type="SUPFAM" id="SSF52402">
    <property type="entry name" value="Adenine nucleotide alpha hydrolases-like"/>
    <property type="match status" value="1"/>
</dbReference>
<gene>
    <name evidence="4" type="ORF">DFR38_103132</name>
</gene>
<dbReference type="PIRSF" id="PIRSF006276">
    <property type="entry name" value="UspA"/>
    <property type="match status" value="1"/>
</dbReference>
<keyword evidence="2" id="KW-0963">Cytoplasm</keyword>
<reference evidence="4 5" key="1">
    <citation type="submission" date="2018-05" db="EMBL/GenBank/DDBJ databases">
        <title>Genomic Encyclopedia of Type Strains, Phase IV (KMG-IV): sequencing the most valuable type-strain genomes for metagenomic binning, comparative biology and taxonomic classification.</title>
        <authorList>
            <person name="Goeker M."/>
        </authorList>
    </citation>
    <scope>NUCLEOTIDE SEQUENCE [LARGE SCALE GENOMIC DNA]</scope>
    <source>
        <strain evidence="4 5">DSM 25134</strain>
    </source>
</reference>
<evidence type="ECO:0000259" key="3">
    <source>
        <dbReference type="Pfam" id="PF00582"/>
    </source>
</evidence>
<dbReference type="PANTHER" id="PTHR46268">
    <property type="entry name" value="STRESS RESPONSE PROTEIN NHAX"/>
    <property type="match status" value="1"/>
</dbReference>
<organism evidence="4 5">
    <name type="scientific">Aquitalea magnusonii</name>
    <dbReference type="NCBI Taxonomy" id="332411"/>
    <lineage>
        <taxon>Bacteria</taxon>
        <taxon>Pseudomonadati</taxon>
        <taxon>Pseudomonadota</taxon>
        <taxon>Betaproteobacteria</taxon>
        <taxon>Neisseriales</taxon>
        <taxon>Chromobacteriaceae</taxon>
        <taxon>Aquitalea</taxon>
    </lineage>
</organism>
<dbReference type="InterPro" id="IPR006016">
    <property type="entry name" value="UspA"/>
</dbReference>
<dbReference type="CDD" id="cd00293">
    <property type="entry name" value="USP-like"/>
    <property type="match status" value="1"/>
</dbReference>
<name>A0A318JIP6_9NEIS</name>
<evidence type="ECO:0000256" key="1">
    <source>
        <dbReference type="ARBA" id="ARBA00008791"/>
    </source>
</evidence>
<comment type="subcellular location">
    <subcellularLocation>
        <location evidence="2">Cytoplasm</location>
    </subcellularLocation>
</comment>
<dbReference type="Gene3D" id="3.40.50.620">
    <property type="entry name" value="HUPs"/>
    <property type="match status" value="1"/>
</dbReference>
<dbReference type="InterPro" id="IPR014729">
    <property type="entry name" value="Rossmann-like_a/b/a_fold"/>
</dbReference>
<dbReference type="RefSeq" id="WP_082693584.1">
    <property type="nucleotide sequence ID" value="NZ_LNQU01000120.1"/>
</dbReference>
<feature type="domain" description="UspA" evidence="3">
    <location>
        <begin position="1"/>
        <end position="148"/>
    </location>
</feature>
<dbReference type="Pfam" id="PF00582">
    <property type="entry name" value="Usp"/>
    <property type="match status" value="1"/>
</dbReference>
<comment type="similarity">
    <text evidence="1 2">Belongs to the universal stress protein A family.</text>
</comment>
<evidence type="ECO:0000313" key="4">
    <source>
        <dbReference type="EMBL" id="PXX49952.1"/>
    </source>
</evidence>
<dbReference type="GO" id="GO:0005737">
    <property type="term" value="C:cytoplasm"/>
    <property type="evidence" value="ECO:0007669"/>
    <property type="project" value="UniProtKB-SubCell"/>
</dbReference>
<evidence type="ECO:0000256" key="2">
    <source>
        <dbReference type="PIRNR" id="PIRNR006276"/>
    </source>
</evidence>
<dbReference type="OrthoDB" id="8547832at2"/>
<dbReference type="PANTHER" id="PTHR46268:SF15">
    <property type="entry name" value="UNIVERSAL STRESS PROTEIN HP_0031"/>
    <property type="match status" value="1"/>
</dbReference>
<dbReference type="InterPro" id="IPR006015">
    <property type="entry name" value="Universal_stress_UspA"/>
</dbReference>